<comment type="subunit">
    <text evidence="2">Part of the tectonic-like complex (also named B9 complex).</text>
</comment>
<evidence type="ECO:0000313" key="9">
    <source>
        <dbReference type="Ensembl" id="ENSPTXP00000015001.1"/>
    </source>
</evidence>
<evidence type="ECO:0000256" key="2">
    <source>
        <dbReference type="ARBA" id="ARBA00011495"/>
    </source>
</evidence>
<organism evidence="9 10">
    <name type="scientific">Pseudonaja textilis</name>
    <name type="common">Eastern brown snake</name>
    <dbReference type="NCBI Taxonomy" id="8673"/>
    <lineage>
        <taxon>Eukaryota</taxon>
        <taxon>Metazoa</taxon>
        <taxon>Chordata</taxon>
        <taxon>Craniata</taxon>
        <taxon>Vertebrata</taxon>
        <taxon>Euteleostomi</taxon>
        <taxon>Lepidosauria</taxon>
        <taxon>Squamata</taxon>
        <taxon>Bifurcata</taxon>
        <taxon>Unidentata</taxon>
        <taxon>Episquamata</taxon>
        <taxon>Toxicofera</taxon>
        <taxon>Serpentes</taxon>
        <taxon>Colubroidea</taxon>
        <taxon>Elapidae</taxon>
        <taxon>Hydrophiinae</taxon>
        <taxon>Pseudonaja</taxon>
    </lineage>
</organism>
<evidence type="ECO:0000259" key="8">
    <source>
        <dbReference type="Pfam" id="PF25752"/>
    </source>
</evidence>
<proteinExistence type="inferred from homology"/>
<reference evidence="9" key="2">
    <citation type="submission" date="2025-09" db="UniProtKB">
        <authorList>
            <consortium name="Ensembl"/>
        </authorList>
    </citation>
    <scope>IDENTIFICATION</scope>
</reference>
<keyword evidence="3" id="KW-0732">Signal</keyword>
<evidence type="ECO:0000256" key="5">
    <source>
        <dbReference type="ARBA" id="ARBA00023180"/>
    </source>
</evidence>
<dbReference type="Pfam" id="PF07773">
    <property type="entry name" value="TCTN_DUF1619"/>
    <property type="match status" value="1"/>
</dbReference>
<dbReference type="Pfam" id="PF25752">
    <property type="entry name" value="DUF1619_N"/>
    <property type="match status" value="1"/>
</dbReference>
<accession>A0A670Z1V9</accession>
<evidence type="ECO:0000313" key="10">
    <source>
        <dbReference type="Proteomes" id="UP000472273"/>
    </source>
</evidence>
<keyword evidence="6" id="KW-1133">Transmembrane helix</keyword>
<dbReference type="OMA" id="GWFPFLC"/>
<feature type="domain" description="Tectonic-1-3" evidence="7">
    <location>
        <begin position="267"/>
        <end position="413"/>
    </location>
</feature>
<dbReference type="AlphaFoldDB" id="A0A670Z1V9"/>
<dbReference type="InterPro" id="IPR057724">
    <property type="entry name" value="TCTN1-3_N"/>
</dbReference>
<evidence type="ECO:0000256" key="6">
    <source>
        <dbReference type="SAM" id="Phobius"/>
    </source>
</evidence>
<keyword evidence="6" id="KW-0812">Transmembrane</keyword>
<sequence>MLPLSDCSGRNRTDDWSLQVTHQGNVSRVMVSLTRHLQLCVPNITDCCVEPLCLLQSLQVSACQGTKLMARLLIQAEIYANTSSGNLTGKIEENATVIPNQVFHPLGSCPCNLTAGACDVQCCCDEDCTPEMKQLFEGSCFEGVFGGDVNPPFDQLCSAKSGTLAPDWFPFLCVQSPLNNSPFLGYFYDGSTNPAKASQIIWIKGSTWHCLSGLHLSILHFVFAETITQKFTVTFVSANATSMEEFSGNPGGLKKQLLNQIYLHYLVGENLCSSANLTPLLFGFNSISGCIMEVSLADNCTQLREDVAARLNSLVQVSHVGKRGNARRNISDNWVEVLRDEGSLRGICPDVPAHLNIQIITADVGAIEGIPQEEILGVQLSFSTITWQVRCALACPENVTSLPISAAVQFIKVPAQPPVPKTRFQINYTEYDCRRNDVCWPELFYPMTRYYTGEPYSHTLAKGLVLVFFVLLAVVLSGPWNGILRLWKKL</sequence>
<keyword evidence="10" id="KW-1185">Reference proteome</keyword>
<comment type="similarity">
    <text evidence="1">Belongs to the tectonic family.</text>
</comment>
<dbReference type="Ensembl" id="ENSPTXT00000015468.1">
    <property type="protein sequence ID" value="ENSPTXP00000015001.1"/>
    <property type="gene ID" value="ENSPTXG00000010366.1"/>
</dbReference>
<evidence type="ECO:0000256" key="3">
    <source>
        <dbReference type="ARBA" id="ARBA00022729"/>
    </source>
</evidence>
<keyword evidence="4" id="KW-0970">Cilium biogenesis/degradation</keyword>
<dbReference type="GO" id="GO:1904491">
    <property type="term" value="P:protein localization to ciliary transition zone"/>
    <property type="evidence" value="ECO:0007669"/>
    <property type="project" value="TreeGrafter"/>
</dbReference>
<evidence type="ECO:0000256" key="1">
    <source>
        <dbReference type="ARBA" id="ARBA00007633"/>
    </source>
</evidence>
<protein>
    <submittedName>
        <fullName evidence="9">Tectonic family member 2</fullName>
    </submittedName>
</protein>
<name>A0A670Z1V9_PSETE</name>
<gene>
    <name evidence="9" type="primary">TCTN2</name>
</gene>
<dbReference type="Proteomes" id="UP000472273">
    <property type="component" value="Unplaced"/>
</dbReference>
<dbReference type="GO" id="GO:0036038">
    <property type="term" value="C:MKS complex"/>
    <property type="evidence" value="ECO:0007669"/>
    <property type="project" value="TreeGrafter"/>
</dbReference>
<feature type="transmembrane region" description="Helical" evidence="6">
    <location>
        <begin position="464"/>
        <end position="484"/>
    </location>
</feature>
<dbReference type="PANTHER" id="PTHR14611">
    <property type="entry name" value="TECTONIC FAMILY MEMBER"/>
    <property type="match status" value="1"/>
</dbReference>
<dbReference type="PANTHER" id="PTHR14611:SF6">
    <property type="entry name" value="TECTONIC-2"/>
    <property type="match status" value="1"/>
</dbReference>
<keyword evidence="6" id="KW-0472">Membrane</keyword>
<evidence type="ECO:0000259" key="7">
    <source>
        <dbReference type="Pfam" id="PF07773"/>
    </source>
</evidence>
<evidence type="ECO:0000256" key="4">
    <source>
        <dbReference type="ARBA" id="ARBA00022794"/>
    </source>
</evidence>
<reference evidence="9" key="1">
    <citation type="submission" date="2025-08" db="UniProtKB">
        <authorList>
            <consortium name="Ensembl"/>
        </authorList>
    </citation>
    <scope>IDENTIFICATION</scope>
</reference>
<dbReference type="GeneTree" id="ENSGT00570000079101"/>
<dbReference type="InterPro" id="IPR040354">
    <property type="entry name" value="TCTN1-3"/>
</dbReference>
<keyword evidence="5" id="KW-0325">Glycoprotein</keyword>
<dbReference type="InterPro" id="IPR011677">
    <property type="entry name" value="TCTN1-3_dom"/>
</dbReference>
<dbReference type="GO" id="GO:0060271">
    <property type="term" value="P:cilium assembly"/>
    <property type="evidence" value="ECO:0007669"/>
    <property type="project" value="TreeGrafter"/>
</dbReference>
<feature type="domain" description="Tectonic-1-3 N-terminal" evidence="8">
    <location>
        <begin position="87"/>
        <end position="196"/>
    </location>
</feature>
<dbReference type="GO" id="GO:0007224">
    <property type="term" value="P:smoothened signaling pathway"/>
    <property type="evidence" value="ECO:0007669"/>
    <property type="project" value="TreeGrafter"/>
</dbReference>